<evidence type="ECO:0000313" key="3">
    <source>
        <dbReference type="EMBL" id="XBO45383.1"/>
    </source>
</evidence>
<keyword evidence="2" id="KW-0812">Transmembrane</keyword>
<dbReference type="RefSeq" id="WP_406832877.1">
    <property type="nucleotide sequence ID" value="NZ_CP157483.1"/>
</dbReference>
<name>A0AAU7JYN7_9MICO</name>
<evidence type="ECO:0000256" key="2">
    <source>
        <dbReference type="SAM" id="Phobius"/>
    </source>
</evidence>
<gene>
    <name evidence="3" type="ORF">ABEG17_08650</name>
</gene>
<feature type="transmembrane region" description="Helical" evidence="2">
    <location>
        <begin position="164"/>
        <end position="185"/>
    </location>
</feature>
<protein>
    <submittedName>
        <fullName evidence="3">Uncharacterized protein</fullName>
    </submittedName>
</protein>
<feature type="transmembrane region" description="Helical" evidence="2">
    <location>
        <begin position="26"/>
        <end position="51"/>
    </location>
</feature>
<reference evidence="3" key="1">
    <citation type="submission" date="2024-05" db="EMBL/GenBank/DDBJ databases">
        <authorList>
            <person name="Kim S."/>
            <person name="Heo J."/>
            <person name="Choi H."/>
            <person name="Choi Y."/>
            <person name="Kwon S.-W."/>
            <person name="Kim Y."/>
        </authorList>
    </citation>
    <scope>NUCLEOTIDE SEQUENCE</scope>
    <source>
        <strain evidence="3">KACC 23699</strain>
    </source>
</reference>
<feature type="region of interest" description="Disordered" evidence="1">
    <location>
        <begin position="1"/>
        <end position="20"/>
    </location>
</feature>
<dbReference type="EMBL" id="CP157483">
    <property type="protein sequence ID" value="XBO45383.1"/>
    <property type="molecule type" value="Genomic_DNA"/>
</dbReference>
<dbReference type="AlphaFoldDB" id="A0AAU7JYN7"/>
<accession>A0AAU7JYN7</accession>
<keyword evidence="2" id="KW-0472">Membrane</keyword>
<proteinExistence type="predicted"/>
<organism evidence="3">
    <name type="scientific">Pedococcus sp. KACC 23699</name>
    <dbReference type="NCBI Taxonomy" id="3149228"/>
    <lineage>
        <taxon>Bacteria</taxon>
        <taxon>Bacillati</taxon>
        <taxon>Actinomycetota</taxon>
        <taxon>Actinomycetes</taxon>
        <taxon>Micrococcales</taxon>
        <taxon>Intrasporangiaceae</taxon>
        <taxon>Pedococcus</taxon>
    </lineage>
</organism>
<sequence length="194" mass="19839">MSHTDIPAAGEPTRGRPGRIPSRRGYLLAALLAVGGVLVSVVLQLVVLGAVSSHADGFQRASVPGELTVHAAQATTYYVYAEGTLSLHPSVRVTDPAGKGVAVKTTSSGPHYDHGGNGGSAIGTFDATNPGDYRVAVGTGSDAQGDFAVGDRFPLWMRLLPDSVAWAIVAIGAGAGIVVATVTAVRRRRRASVA</sequence>
<evidence type="ECO:0000256" key="1">
    <source>
        <dbReference type="SAM" id="MobiDB-lite"/>
    </source>
</evidence>
<keyword evidence="2" id="KW-1133">Transmembrane helix</keyword>